<dbReference type="EMBL" id="PEZK01000014">
    <property type="protein sequence ID" value="PIU02326.1"/>
    <property type="molecule type" value="Genomic_DNA"/>
</dbReference>
<dbReference type="AlphaFoldDB" id="A0A2M6XBI8"/>
<protein>
    <recommendedName>
        <fullName evidence="3">DNA polymerase III subunit delta</fullName>
    </recommendedName>
</protein>
<organism evidence="1 2">
    <name type="scientific">Candidatus Shapirobacteria bacterium CG09_land_8_20_14_0_10_49_15</name>
    <dbReference type="NCBI Taxonomy" id="1974482"/>
    <lineage>
        <taxon>Bacteria</taxon>
        <taxon>Candidatus Shapironibacteriota</taxon>
    </lineage>
</organism>
<accession>A0A2M6XBI8</accession>
<dbReference type="PANTHER" id="PTHR11669">
    <property type="entry name" value="REPLICATION FACTOR C / DNA POLYMERASE III GAMMA-TAU SUBUNIT"/>
    <property type="match status" value="1"/>
</dbReference>
<proteinExistence type="predicted"/>
<evidence type="ECO:0000313" key="2">
    <source>
        <dbReference type="Proteomes" id="UP000231214"/>
    </source>
</evidence>
<gene>
    <name evidence="1" type="ORF">COT66_00780</name>
</gene>
<dbReference type="GO" id="GO:0006261">
    <property type="term" value="P:DNA-templated DNA replication"/>
    <property type="evidence" value="ECO:0007669"/>
    <property type="project" value="TreeGrafter"/>
</dbReference>
<dbReference type="Proteomes" id="UP000231214">
    <property type="component" value="Unassembled WGS sequence"/>
</dbReference>
<dbReference type="PANTHER" id="PTHR11669:SF8">
    <property type="entry name" value="DNA POLYMERASE III SUBUNIT DELTA"/>
    <property type="match status" value="1"/>
</dbReference>
<evidence type="ECO:0008006" key="3">
    <source>
        <dbReference type="Google" id="ProtNLM"/>
    </source>
</evidence>
<dbReference type="Pfam" id="PF13177">
    <property type="entry name" value="DNA_pol3_delta2"/>
    <property type="match status" value="1"/>
</dbReference>
<reference evidence="2" key="1">
    <citation type="submission" date="2017-09" db="EMBL/GenBank/DDBJ databases">
        <title>Depth-based differentiation of microbial function through sediment-hosted aquifers and enrichment of novel symbionts in the deep terrestrial subsurface.</title>
        <authorList>
            <person name="Probst A.J."/>
            <person name="Ladd B."/>
            <person name="Jarett J.K."/>
            <person name="Geller-Mcgrath D.E."/>
            <person name="Sieber C.M.K."/>
            <person name="Emerson J.B."/>
            <person name="Anantharaman K."/>
            <person name="Thomas B.C."/>
            <person name="Malmstrom R."/>
            <person name="Stieglmeier M."/>
            <person name="Klingl A."/>
            <person name="Woyke T."/>
            <person name="Ryan C.M."/>
            <person name="Banfield J.F."/>
        </authorList>
    </citation>
    <scope>NUCLEOTIDE SEQUENCE [LARGE SCALE GENOMIC DNA]</scope>
</reference>
<dbReference type="InterPro" id="IPR050238">
    <property type="entry name" value="DNA_Rep/Repair_Clamp_Loader"/>
</dbReference>
<dbReference type="InterPro" id="IPR027417">
    <property type="entry name" value="P-loop_NTPase"/>
</dbReference>
<dbReference type="Gene3D" id="3.40.50.300">
    <property type="entry name" value="P-loop containing nucleotide triphosphate hydrolases"/>
    <property type="match status" value="1"/>
</dbReference>
<evidence type="ECO:0000313" key="1">
    <source>
        <dbReference type="EMBL" id="PIU02326.1"/>
    </source>
</evidence>
<dbReference type="SUPFAM" id="SSF52540">
    <property type="entry name" value="P-loop containing nucleoside triphosphate hydrolases"/>
    <property type="match status" value="1"/>
</dbReference>
<sequence>MFHSQIITGGGESNQQAALDQLTQKYLGLPWPQPHPDLIILEPVKDALTIAQVRGLKTKLALKPYSAPLKLAVILAAEKLTLPAQNALLKTLEEPPDHSLIILVTDYPGLLLPTILSRCTTTGLGPAKLVVPNQREIETHRQSLQQLMVSKTGERLRIAARLISSRQPVRQVIQIHLYLFRQNLRQNPARATVANLHSCQTALRQLDANVNAQLVLGNLFLRYSDSKAG</sequence>
<name>A0A2M6XBI8_9BACT</name>
<comment type="caution">
    <text evidence="1">The sequence shown here is derived from an EMBL/GenBank/DDBJ whole genome shotgun (WGS) entry which is preliminary data.</text>
</comment>